<feature type="domain" description="Transposase IS200-like" evidence="1">
    <location>
        <begin position="17"/>
        <end position="133"/>
    </location>
</feature>
<evidence type="ECO:0000313" key="2">
    <source>
        <dbReference type="EMBL" id="PQJ30190.1"/>
    </source>
</evidence>
<keyword evidence="3" id="KW-1185">Reference proteome</keyword>
<protein>
    <recommendedName>
        <fullName evidence="1">Transposase IS200-like domain-containing protein</fullName>
    </recommendedName>
</protein>
<dbReference type="GO" id="GO:0006313">
    <property type="term" value="P:DNA transposition"/>
    <property type="evidence" value="ECO:0007669"/>
    <property type="project" value="InterPro"/>
</dbReference>
<dbReference type="SUPFAM" id="SSF143422">
    <property type="entry name" value="Transposase IS200-like"/>
    <property type="match status" value="1"/>
</dbReference>
<dbReference type="Pfam" id="PF01797">
    <property type="entry name" value="Y1_Tnp"/>
    <property type="match status" value="1"/>
</dbReference>
<dbReference type="PANTHER" id="PTHR36966">
    <property type="entry name" value="REP-ASSOCIATED TYROSINE TRANSPOSASE"/>
    <property type="match status" value="1"/>
</dbReference>
<dbReference type="SMART" id="SM01321">
    <property type="entry name" value="Y1_Tnp"/>
    <property type="match status" value="1"/>
</dbReference>
<organism evidence="2 3">
    <name type="scientific">Rubritalea profundi</name>
    <dbReference type="NCBI Taxonomy" id="1658618"/>
    <lineage>
        <taxon>Bacteria</taxon>
        <taxon>Pseudomonadati</taxon>
        <taxon>Verrucomicrobiota</taxon>
        <taxon>Verrucomicrobiia</taxon>
        <taxon>Verrucomicrobiales</taxon>
        <taxon>Rubritaleaceae</taxon>
        <taxon>Rubritalea</taxon>
    </lineage>
</organism>
<dbReference type="RefSeq" id="WP_105044715.1">
    <property type="nucleotide sequence ID" value="NZ_MQWA01000001.1"/>
</dbReference>
<dbReference type="InterPro" id="IPR036515">
    <property type="entry name" value="Transposase_17_sf"/>
</dbReference>
<name>A0A2S7U6L6_9BACT</name>
<dbReference type="GO" id="GO:0004803">
    <property type="term" value="F:transposase activity"/>
    <property type="evidence" value="ECO:0007669"/>
    <property type="project" value="InterPro"/>
</dbReference>
<accession>A0A2S7U6L6</accession>
<dbReference type="PANTHER" id="PTHR36966:SF1">
    <property type="entry name" value="REP-ASSOCIATED TYROSINE TRANSPOSASE"/>
    <property type="match status" value="1"/>
</dbReference>
<comment type="caution">
    <text evidence="2">The sequence shown here is derived from an EMBL/GenBank/DDBJ whole genome shotgun (WGS) entry which is preliminary data.</text>
</comment>
<dbReference type="GO" id="GO:0043565">
    <property type="term" value="F:sequence-specific DNA binding"/>
    <property type="evidence" value="ECO:0007669"/>
    <property type="project" value="TreeGrafter"/>
</dbReference>
<gene>
    <name evidence="2" type="ORF">BSZ32_18070</name>
</gene>
<evidence type="ECO:0000259" key="1">
    <source>
        <dbReference type="SMART" id="SM01321"/>
    </source>
</evidence>
<dbReference type="InterPro" id="IPR052715">
    <property type="entry name" value="RAYT_transposase"/>
</dbReference>
<sequence>MSDNSAWPHAPPHFTEEFGIYIVTGSTYEKRHYLGSRMRLRYTNEMLLSLASHYGWTLQAWAVLSNHYHFVAISPEVGAGNLSKFISHLHTSTARFLNKSDGVEERRVWHNYWETQITHDTSHYARLKYVNENAVHHGLVDQATDYPWCSARWFVRVSSTSFYEMVNSFKIDRLNIRDDF</sequence>
<dbReference type="AlphaFoldDB" id="A0A2S7U6L6"/>
<reference evidence="2 3" key="1">
    <citation type="submission" date="2016-12" db="EMBL/GenBank/DDBJ databases">
        <title>Study of bacterial adaptation to deep sea.</title>
        <authorList>
            <person name="Song J."/>
            <person name="Yoshizawa S."/>
            <person name="Kogure K."/>
        </authorList>
    </citation>
    <scope>NUCLEOTIDE SEQUENCE [LARGE SCALE GENOMIC DNA]</scope>
    <source>
        <strain evidence="2 3">SAORIC-165</strain>
    </source>
</reference>
<dbReference type="Proteomes" id="UP000239907">
    <property type="component" value="Unassembled WGS sequence"/>
</dbReference>
<dbReference type="InterPro" id="IPR002686">
    <property type="entry name" value="Transposase_17"/>
</dbReference>
<proteinExistence type="predicted"/>
<evidence type="ECO:0000313" key="3">
    <source>
        <dbReference type="Proteomes" id="UP000239907"/>
    </source>
</evidence>
<dbReference type="Gene3D" id="3.30.70.1290">
    <property type="entry name" value="Transposase IS200-like"/>
    <property type="match status" value="1"/>
</dbReference>
<dbReference type="OrthoDB" id="9794403at2"/>
<dbReference type="EMBL" id="MQWA01000001">
    <property type="protein sequence ID" value="PQJ30190.1"/>
    <property type="molecule type" value="Genomic_DNA"/>
</dbReference>